<keyword evidence="8 9" id="KW-0472">Membrane</keyword>
<protein>
    <recommendedName>
        <fullName evidence="9">Efflux pump membrane transporter</fullName>
    </recommendedName>
</protein>
<dbReference type="PANTHER" id="PTHR32063">
    <property type="match status" value="1"/>
</dbReference>
<evidence type="ECO:0000256" key="1">
    <source>
        <dbReference type="ARBA" id="ARBA00004429"/>
    </source>
</evidence>
<keyword evidence="3 9" id="KW-0813">Transport</keyword>
<dbReference type="PANTHER" id="PTHR32063:SF10">
    <property type="entry name" value="EFFLUX PUMP MEMBRANE TRANSPORTER"/>
    <property type="match status" value="1"/>
</dbReference>
<dbReference type="InterPro" id="IPR027463">
    <property type="entry name" value="AcrB_DN_DC_subdom"/>
</dbReference>
<dbReference type="Proteomes" id="UP001217500">
    <property type="component" value="Chromosome"/>
</dbReference>
<dbReference type="EMBL" id="CP116805">
    <property type="protein sequence ID" value="WCL55216.1"/>
    <property type="molecule type" value="Genomic_DNA"/>
</dbReference>
<dbReference type="Pfam" id="PF00873">
    <property type="entry name" value="ACR_tran"/>
    <property type="match status" value="1"/>
</dbReference>
<keyword evidence="11" id="KW-1185">Reference proteome</keyword>
<keyword evidence="7 9" id="KW-1133">Transmembrane helix</keyword>
<organism evidence="10 11">
    <name type="scientific">Gimibacter soli</name>
    <dbReference type="NCBI Taxonomy" id="3024400"/>
    <lineage>
        <taxon>Bacteria</taxon>
        <taxon>Pseudomonadati</taxon>
        <taxon>Pseudomonadota</taxon>
        <taxon>Alphaproteobacteria</taxon>
        <taxon>Kordiimonadales</taxon>
        <taxon>Temperatibacteraceae</taxon>
        <taxon>Gimibacter</taxon>
    </lineage>
</organism>
<dbReference type="SUPFAM" id="SSF82693">
    <property type="entry name" value="Multidrug efflux transporter AcrB pore domain, PN1, PN2, PC1 and PC2 subdomains"/>
    <property type="match status" value="3"/>
</dbReference>
<comment type="similarity">
    <text evidence="2 9">Belongs to the resistance-nodulation-cell division (RND) (TC 2.A.6) family.</text>
</comment>
<accession>A0AAF0BMZ1</accession>
<dbReference type="GO" id="GO:0015562">
    <property type="term" value="F:efflux transmembrane transporter activity"/>
    <property type="evidence" value="ECO:0007669"/>
    <property type="project" value="InterPro"/>
</dbReference>
<evidence type="ECO:0000256" key="5">
    <source>
        <dbReference type="ARBA" id="ARBA00022519"/>
    </source>
</evidence>
<dbReference type="Gene3D" id="3.30.70.1320">
    <property type="entry name" value="Multidrug efflux transporter AcrB pore domain like"/>
    <property type="match status" value="1"/>
</dbReference>
<dbReference type="Gene3D" id="3.30.70.1430">
    <property type="entry name" value="Multidrug efflux transporter AcrB pore domain"/>
    <property type="match status" value="2"/>
</dbReference>
<feature type="transmembrane region" description="Helical" evidence="9">
    <location>
        <begin position="340"/>
        <end position="359"/>
    </location>
</feature>
<feature type="transmembrane region" description="Helical" evidence="9">
    <location>
        <begin position="366"/>
        <end position="386"/>
    </location>
</feature>
<feature type="transmembrane region" description="Helical" evidence="9">
    <location>
        <begin position="893"/>
        <end position="913"/>
    </location>
</feature>
<dbReference type="InterPro" id="IPR001036">
    <property type="entry name" value="Acrflvin-R"/>
</dbReference>
<comment type="subcellular location">
    <subcellularLocation>
        <location evidence="1 9">Cell inner membrane</location>
        <topology evidence="1 9">Multi-pass membrane protein</topology>
    </subcellularLocation>
</comment>
<feature type="transmembrane region" description="Helical" evidence="9">
    <location>
        <begin position="434"/>
        <end position="458"/>
    </location>
</feature>
<feature type="transmembrane region" description="Helical" evidence="9">
    <location>
        <begin position="542"/>
        <end position="561"/>
    </location>
</feature>
<evidence type="ECO:0000256" key="9">
    <source>
        <dbReference type="RuleBase" id="RU364070"/>
    </source>
</evidence>
<gene>
    <name evidence="10" type="ORF">PH603_05525</name>
</gene>
<evidence type="ECO:0000313" key="11">
    <source>
        <dbReference type="Proteomes" id="UP001217500"/>
    </source>
</evidence>
<evidence type="ECO:0000256" key="8">
    <source>
        <dbReference type="ARBA" id="ARBA00023136"/>
    </source>
</evidence>
<evidence type="ECO:0000256" key="4">
    <source>
        <dbReference type="ARBA" id="ARBA00022475"/>
    </source>
</evidence>
<dbReference type="Gene3D" id="1.20.1640.10">
    <property type="entry name" value="Multidrug efflux transporter AcrB transmembrane domain"/>
    <property type="match status" value="2"/>
</dbReference>
<name>A0AAF0BMZ1_9PROT</name>
<evidence type="ECO:0000256" key="2">
    <source>
        <dbReference type="ARBA" id="ARBA00010942"/>
    </source>
</evidence>
<dbReference type="Gene3D" id="3.30.2090.10">
    <property type="entry name" value="Multidrug efflux transporter AcrB TolC docking domain, DN and DC subdomains"/>
    <property type="match status" value="2"/>
</dbReference>
<dbReference type="PRINTS" id="PR00702">
    <property type="entry name" value="ACRIFLAVINRP"/>
</dbReference>
<dbReference type="InterPro" id="IPR004764">
    <property type="entry name" value="MdtF-like"/>
</dbReference>
<keyword evidence="6 9" id="KW-0812">Transmembrane</keyword>
<dbReference type="NCBIfam" id="TIGR00915">
    <property type="entry name" value="2A0602"/>
    <property type="match status" value="1"/>
</dbReference>
<dbReference type="SUPFAM" id="SSF82866">
    <property type="entry name" value="Multidrug efflux transporter AcrB transmembrane domain"/>
    <property type="match status" value="2"/>
</dbReference>
<evidence type="ECO:0000256" key="3">
    <source>
        <dbReference type="ARBA" id="ARBA00022448"/>
    </source>
</evidence>
<comment type="caution">
    <text evidence="9">Lacks conserved residue(s) required for the propagation of feature annotation.</text>
</comment>
<feature type="transmembrane region" description="Helical" evidence="9">
    <location>
        <begin position="470"/>
        <end position="497"/>
    </location>
</feature>
<feature type="transmembrane region" description="Helical" evidence="9">
    <location>
        <begin position="867"/>
        <end position="886"/>
    </location>
</feature>
<feature type="transmembrane region" description="Helical" evidence="9">
    <location>
        <begin position="919"/>
        <end position="942"/>
    </location>
</feature>
<dbReference type="NCBIfam" id="NF000282">
    <property type="entry name" value="RND_permease_1"/>
    <property type="match status" value="1"/>
</dbReference>
<proteinExistence type="inferred from homology"/>
<sequence>MAQFFISRPILAWVFAIFITLAGIIAIPQLPVAQYPKVAPPQLTIATSYPGASPQEIYQAVTRPIEDELNGVEGLMYFESASDTSGSVSITATFFAGTDIDQASVDVQNAIRRVEPRLPNTVKQQGIAVDEASTGFLMVVSLQSTDGARDEVALGDYVNRNIIGELRRLDGVGKAQLFSSQRALRVWIDPDRLVGYNLTAEDVNAAIAAQNAQVAAGQIGALPSPVVQDLTATVIVKGQLSTVEQFGNIVLRANADGSTVKLKDVARVEQGAELYNFSSRLNGQSSAALGIQLSTTGNAMAVSAAVRDKMEELSRFFPEGVEYKIPYDTSPFVSASIKKVVETLVEAMVLVFIVMFVFLQNLRYTLIPTLVVPVALLGTCAVMYATGFSINVLTMFAMVLAIGILVDDAIVVVENVERIMAEEGLPPEAATRKAMGQITGAILGITLVLASVFIPMAFFPGSTGIIYRQFSLTMVVSILFSAFLALSLTPALCATFLKPIEKGHHHKTGLGGWFNRTFERMAAGYSGRVAGIVRKTGRMMGVYVALLVGLGYLFMQLPTAFVPDEDQGFLIVDIQGPPEASANRTLSSIKEIEAIFMAEPAVDSVVAIQGFSFSGNGANAALAFVPLKDWSERGEGDAAQDIANRANMKLFGLKDARTFALSPPPIEGFGATGGFSFRLQDRGGLGQAALSAAAGQLMQLASQSEVLVGMRVEGLPDAAQVMLVVDREKANALGVTFADINATITTNMGSSYINDYPNAGRMQRVIVQAEATKRMQVEDILGLNVRNASGDMVPLSAFAIAEWQKGPPQIIGYNGYPTVRISGAPAPGQSSGDAMAEIERLAAQLPEGFGYEWTGQSLEEISSGSQAPLLFALSILFVFLLLAGLYESWSIPLAVMLVVPLGVVGSVMAMMLRDMPNDLYFKVGLIAIIGLSAKNAILIVEFAKDYFAEGKSLMESALEAAKIRFRPIIMTSLAFTLGVLPLAIATGPSAASQNAIGTGVLGGMITATVLAIYFVPAFFVFVLKMLKTKRPTEGSDV</sequence>
<dbReference type="RefSeq" id="WP_289504995.1">
    <property type="nucleotide sequence ID" value="NZ_CP116805.1"/>
</dbReference>
<dbReference type="FunFam" id="3.30.70.1430:FF:000001">
    <property type="entry name" value="Efflux pump membrane transporter"/>
    <property type="match status" value="1"/>
</dbReference>
<dbReference type="KEGG" id="gso:PH603_05525"/>
<dbReference type="Gene3D" id="3.30.70.1440">
    <property type="entry name" value="Multidrug efflux transporter AcrB pore domain"/>
    <property type="match status" value="1"/>
</dbReference>
<feature type="transmembrane region" description="Helical" evidence="9">
    <location>
        <begin position="996"/>
        <end position="1023"/>
    </location>
</feature>
<reference evidence="10" key="1">
    <citation type="submission" date="2023-01" db="EMBL/GenBank/DDBJ databases">
        <title>The genome sequence of Kordiimonadaceae bacterium 6D33.</title>
        <authorList>
            <person name="Liu Y."/>
        </authorList>
    </citation>
    <scope>NUCLEOTIDE SEQUENCE</scope>
    <source>
        <strain evidence="10">6D33</strain>
    </source>
</reference>
<dbReference type="AlphaFoldDB" id="A0AAF0BMZ1"/>
<evidence type="ECO:0000313" key="10">
    <source>
        <dbReference type="EMBL" id="WCL55216.1"/>
    </source>
</evidence>
<dbReference type="FunFam" id="1.20.1640.10:FF:000001">
    <property type="entry name" value="Efflux pump membrane transporter"/>
    <property type="match status" value="1"/>
</dbReference>
<feature type="transmembrane region" description="Helical" evidence="9">
    <location>
        <begin position="392"/>
        <end position="413"/>
    </location>
</feature>
<dbReference type="GO" id="GO:0042910">
    <property type="term" value="F:xenobiotic transmembrane transporter activity"/>
    <property type="evidence" value="ECO:0007669"/>
    <property type="project" value="TreeGrafter"/>
</dbReference>
<dbReference type="GO" id="GO:0005886">
    <property type="term" value="C:plasma membrane"/>
    <property type="evidence" value="ECO:0007669"/>
    <property type="project" value="UniProtKB-SubCell"/>
</dbReference>
<dbReference type="GO" id="GO:0009636">
    <property type="term" value="P:response to toxic substance"/>
    <property type="evidence" value="ECO:0007669"/>
    <property type="project" value="UniProtKB-ARBA"/>
</dbReference>
<evidence type="ECO:0000256" key="7">
    <source>
        <dbReference type="ARBA" id="ARBA00022989"/>
    </source>
</evidence>
<dbReference type="SUPFAM" id="SSF82714">
    <property type="entry name" value="Multidrug efflux transporter AcrB TolC docking domain, DN and DC subdomains"/>
    <property type="match status" value="2"/>
</dbReference>
<evidence type="ECO:0000256" key="6">
    <source>
        <dbReference type="ARBA" id="ARBA00022692"/>
    </source>
</evidence>
<keyword evidence="4" id="KW-1003">Cell membrane</keyword>
<keyword evidence="5 9" id="KW-0997">Cell inner membrane</keyword>
<feature type="transmembrane region" description="Helical" evidence="9">
    <location>
        <begin position="963"/>
        <end position="984"/>
    </location>
</feature>